<evidence type="ECO:0000259" key="5">
    <source>
        <dbReference type="PROSITE" id="PS50305"/>
    </source>
</evidence>
<dbReference type="VEuPathDB" id="FungiDB:SPPG_09117"/>
<dbReference type="InterPro" id="IPR003000">
    <property type="entry name" value="Sirtuin"/>
</dbReference>
<dbReference type="PANTHER" id="PTHR11085">
    <property type="entry name" value="NAD-DEPENDENT PROTEIN DEACYLASE SIRTUIN-5, MITOCHONDRIAL-RELATED"/>
    <property type="match status" value="1"/>
</dbReference>
<evidence type="ECO:0000256" key="4">
    <source>
        <dbReference type="PROSITE-ProRule" id="PRU00236"/>
    </source>
</evidence>
<dbReference type="STRING" id="645134.A0A0L0HKL8"/>
<comment type="similarity">
    <text evidence="1">Belongs to the sirtuin family. Class I subfamily.</text>
</comment>
<dbReference type="SUPFAM" id="SSF52467">
    <property type="entry name" value="DHS-like NAD/FAD-binding domain"/>
    <property type="match status" value="1"/>
</dbReference>
<dbReference type="eggNOG" id="KOG2684">
    <property type="taxonomic scope" value="Eukaryota"/>
</dbReference>
<keyword evidence="2" id="KW-0808">Transferase</keyword>
<dbReference type="PANTHER" id="PTHR11085:SF8">
    <property type="entry name" value="NAD-DEPENDENT HISTONE DEACETYLASE HST3"/>
    <property type="match status" value="1"/>
</dbReference>
<dbReference type="GO" id="GO:0046872">
    <property type="term" value="F:metal ion binding"/>
    <property type="evidence" value="ECO:0007669"/>
    <property type="project" value="UniProtKB-KW"/>
</dbReference>
<dbReference type="OMA" id="THKFIAH"/>
<dbReference type="AlphaFoldDB" id="A0A0L0HKL8"/>
<feature type="domain" description="Deacetylase sirtuin-type" evidence="5">
    <location>
        <begin position="1"/>
        <end position="290"/>
    </location>
</feature>
<feature type="binding site" evidence="4">
    <location>
        <position position="124"/>
    </location>
    <ligand>
        <name>Zn(2+)</name>
        <dbReference type="ChEBI" id="CHEBI:29105"/>
    </ligand>
</feature>
<dbReference type="InParanoid" id="A0A0L0HKL8"/>
<dbReference type="InterPro" id="IPR050134">
    <property type="entry name" value="NAD-dep_sirtuin_deacylases"/>
</dbReference>
<dbReference type="Pfam" id="PF02146">
    <property type="entry name" value="SIR2"/>
    <property type="match status" value="1"/>
</dbReference>
<evidence type="ECO:0000313" key="6">
    <source>
        <dbReference type="EMBL" id="KND01637.1"/>
    </source>
</evidence>
<dbReference type="OrthoDB" id="2919105at2759"/>
<evidence type="ECO:0000256" key="2">
    <source>
        <dbReference type="ARBA" id="ARBA00022679"/>
    </source>
</evidence>
<dbReference type="Gene3D" id="3.40.50.1220">
    <property type="entry name" value="TPP-binding domain"/>
    <property type="match status" value="1"/>
</dbReference>
<accession>A0A0L0HKL8</accession>
<organism evidence="6 7">
    <name type="scientific">Spizellomyces punctatus (strain DAOM BR117)</name>
    <dbReference type="NCBI Taxonomy" id="645134"/>
    <lineage>
        <taxon>Eukaryota</taxon>
        <taxon>Fungi</taxon>
        <taxon>Fungi incertae sedis</taxon>
        <taxon>Chytridiomycota</taxon>
        <taxon>Chytridiomycota incertae sedis</taxon>
        <taxon>Chytridiomycetes</taxon>
        <taxon>Spizellomycetales</taxon>
        <taxon>Spizellomycetaceae</taxon>
        <taxon>Spizellomyces</taxon>
    </lineage>
</organism>
<dbReference type="Proteomes" id="UP000053201">
    <property type="component" value="Unassembled WGS sequence"/>
</dbReference>
<name>A0A0L0HKL8_SPIPD</name>
<dbReference type="GO" id="GO:0070403">
    <property type="term" value="F:NAD+ binding"/>
    <property type="evidence" value="ECO:0007669"/>
    <property type="project" value="InterPro"/>
</dbReference>
<protein>
    <recommendedName>
        <fullName evidence="5">Deacetylase sirtuin-type domain-containing protein</fullName>
    </recommendedName>
</protein>
<proteinExistence type="inferred from homology"/>
<dbReference type="EMBL" id="KQ257454">
    <property type="protein sequence ID" value="KND01637.1"/>
    <property type="molecule type" value="Genomic_DNA"/>
</dbReference>
<feature type="binding site" evidence="4">
    <location>
        <position position="156"/>
    </location>
    <ligand>
        <name>Zn(2+)</name>
        <dbReference type="ChEBI" id="CHEBI:29105"/>
    </ligand>
</feature>
<dbReference type="Gene3D" id="3.30.1600.10">
    <property type="entry name" value="SIR2/SIRT2 'Small Domain"/>
    <property type="match status" value="1"/>
</dbReference>
<dbReference type="GeneID" id="27692242"/>
<sequence length="335" mass="37979">MLVGIGAGVSTSAGISDYRSSNGLFAGVTGRAVKQGFDAHSFRDSPEQNARAFYQIAHHHARACLAPSCRPTPFHQVLGKWCHAGHIRRVYSQNIDVLDEAVEGINKKLVKMHGDLHRLRCPLCETQYALPTPFDEFWSQDFDFDALPTCPKCGQCEKNRKKAGKRTSGRVPAVLPAVVRYGEAVWNGAEIATNMQGDLLHIDGLLIAGTRMAIPGFRDFAKAASAVLRRERARSTHLDGLGAFLAIYVNREPCQTNMEKYFDFQFVGDADEFALRVQDFLLTFQCEDWASEMERRALDDNIKDFEQWGWKWVVRNGVVKREWRLRKIRKKEIFQ</sequence>
<keyword evidence="7" id="KW-1185">Reference proteome</keyword>
<dbReference type="InterPro" id="IPR026591">
    <property type="entry name" value="Sirtuin_cat_small_dom_sf"/>
</dbReference>
<dbReference type="FunCoup" id="A0A0L0HKL8">
    <property type="interactions" value="56"/>
</dbReference>
<evidence type="ECO:0000256" key="3">
    <source>
        <dbReference type="ARBA" id="ARBA00023027"/>
    </source>
</evidence>
<reference evidence="6 7" key="1">
    <citation type="submission" date="2009-08" db="EMBL/GenBank/DDBJ databases">
        <title>The Genome Sequence of Spizellomyces punctatus strain DAOM BR117.</title>
        <authorList>
            <consortium name="The Broad Institute Genome Sequencing Platform"/>
            <person name="Russ C."/>
            <person name="Cuomo C."/>
            <person name="Shea T."/>
            <person name="Young S.K."/>
            <person name="Zeng Q."/>
            <person name="Koehrsen M."/>
            <person name="Haas B."/>
            <person name="Borodovsky M."/>
            <person name="Guigo R."/>
            <person name="Alvarado L."/>
            <person name="Berlin A."/>
            <person name="Bochicchio J."/>
            <person name="Borenstein D."/>
            <person name="Chapman S."/>
            <person name="Chen Z."/>
            <person name="Engels R."/>
            <person name="Freedman E."/>
            <person name="Gellesch M."/>
            <person name="Goldberg J."/>
            <person name="Griggs A."/>
            <person name="Gujja S."/>
            <person name="Heiman D."/>
            <person name="Hepburn T."/>
            <person name="Howarth C."/>
            <person name="Jen D."/>
            <person name="Larson L."/>
            <person name="Lewis B."/>
            <person name="Mehta T."/>
            <person name="Park D."/>
            <person name="Pearson M."/>
            <person name="Roberts A."/>
            <person name="Saif S."/>
            <person name="Shenoy N."/>
            <person name="Sisk P."/>
            <person name="Stolte C."/>
            <person name="Sykes S."/>
            <person name="Thomson T."/>
            <person name="Walk T."/>
            <person name="White J."/>
            <person name="Yandava C."/>
            <person name="Burger G."/>
            <person name="Gray M.W."/>
            <person name="Holland P.W.H."/>
            <person name="King N."/>
            <person name="Lang F.B.F."/>
            <person name="Roger A.J."/>
            <person name="Ruiz-Trillo I."/>
            <person name="Lander E."/>
            <person name="Nusbaum C."/>
        </authorList>
    </citation>
    <scope>NUCLEOTIDE SEQUENCE [LARGE SCALE GENOMIC DNA]</scope>
    <source>
        <strain evidence="6 7">DAOM BR117</strain>
    </source>
</reference>
<dbReference type="InterPro" id="IPR029035">
    <property type="entry name" value="DHS-like_NAD/FAD-binding_dom"/>
</dbReference>
<gene>
    <name evidence="6" type="ORF">SPPG_09117</name>
</gene>
<dbReference type="PROSITE" id="PS50305">
    <property type="entry name" value="SIRTUIN"/>
    <property type="match status" value="1"/>
</dbReference>
<feature type="binding site" evidence="4">
    <location>
        <position position="121"/>
    </location>
    <ligand>
        <name>Zn(2+)</name>
        <dbReference type="ChEBI" id="CHEBI:29105"/>
    </ligand>
</feature>
<dbReference type="GO" id="GO:0017136">
    <property type="term" value="F:histone deacetylase activity, NAD-dependent"/>
    <property type="evidence" value="ECO:0007669"/>
    <property type="project" value="TreeGrafter"/>
</dbReference>
<keyword evidence="4" id="KW-0479">Metal-binding</keyword>
<keyword evidence="4" id="KW-0862">Zinc</keyword>
<dbReference type="RefSeq" id="XP_016609676.1">
    <property type="nucleotide sequence ID" value="XM_016757274.1"/>
</dbReference>
<feature type="binding site" evidence="4">
    <location>
        <position position="150"/>
    </location>
    <ligand>
        <name>Zn(2+)</name>
        <dbReference type="ChEBI" id="CHEBI:29105"/>
    </ligand>
</feature>
<dbReference type="GO" id="GO:0005634">
    <property type="term" value="C:nucleus"/>
    <property type="evidence" value="ECO:0007669"/>
    <property type="project" value="TreeGrafter"/>
</dbReference>
<dbReference type="InterPro" id="IPR026590">
    <property type="entry name" value="Ssirtuin_cat_dom"/>
</dbReference>
<feature type="active site" description="Proton acceptor" evidence="4">
    <location>
        <position position="113"/>
    </location>
</feature>
<keyword evidence="3" id="KW-0520">NAD</keyword>
<evidence type="ECO:0000256" key="1">
    <source>
        <dbReference type="ARBA" id="ARBA00006924"/>
    </source>
</evidence>
<evidence type="ECO:0000313" key="7">
    <source>
        <dbReference type="Proteomes" id="UP000053201"/>
    </source>
</evidence>